<feature type="domain" description="Phytotoxin PcF" evidence="2">
    <location>
        <begin position="58"/>
        <end position="96"/>
    </location>
</feature>
<dbReference type="GeneID" id="9461354"/>
<dbReference type="InterPro" id="IPR018570">
    <property type="entry name" value="Phytotoxin_PcF"/>
</dbReference>
<dbReference type="AlphaFoldDB" id="D0NEI9"/>
<gene>
    <name evidence="3" type="ORF">PITG_22911</name>
</gene>
<evidence type="ECO:0000256" key="1">
    <source>
        <dbReference type="SAM" id="Phobius"/>
    </source>
</evidence>
<dbReference type="RefSeq" id="XP_002902708.1">
    <property type="nucleotide sequence ID" value="XM_002902662.1"/>
</dbReference>
<accession>D0NEI9</accession>
<dbReference type="KEGG" id="pif:PITG_22911"/>
<keyword evidence="1" id="KW-0812">Transmembrane</keyword>
<organism evidence="3 4">
    <name type="scientific">Phytophthora infestans (strain T30-4)</name>
    <name type="common">Potato late blight agent</name>
    <dbReference type="NCBI Taxonomy" id="403677"/>
    <lineage>
        <taxon>Eukaryota</taxon>
        <taxon>Sar</taxon>
        <taxon>Stramenopiles</taxon>
        <taxon>Oomycota</taxon>
        <taxon>Peronosporomycetes</taxon>
        <taxon>Peronosporales</taxon>
        <taxon>Peronosporaceae</taxon>
        <taxon>Phytophthora</taxon>
    </lineage>
</organism>
<keyword evidence="4" id="KW-1185">Reference proteome</keyword>
<dbReference type="HOGENOM" id="CLU_2459578_0_0_1"/>
<dbReference type="VEuPathDB" id="FungiDB:PITG_22911"/>
<evidence type="ECO:0000313" key="3">
    <source>
        <dbReference type="EMBL" id="EEY56634.1"/>
    </source>
</evidence>
<evidence type="ECO:0000259" key="2">
    <source>
        <dbReference type="Pfam" id="PF09461"/>
    </source>
</evidence>
<feature type="transmembrane region" description="Helical" evidence="1">
    <location>
        <begin position="39"/>
        <end position="57"/>
    </location>
</feature>
<dbReference type="EMBL" id="DS028134">
    <property type="protein sequence ID" value="EEY56634.1"/>
    <property type="molecule type" value="Genomic_DNA"/>
</dbReference>
<protein>
    <submittedName>
        <fullName evidence="3">PcF and SCR74-like cys-rich secreted peptide, putative</fullName>
    </submittedName>
</protein>
<evidence type="ECO:0000313" key="4">
    <source>
        <dbReference type="Proteomes" id="UP000006643"/>
    </source>
</evidence>
<reference evidence="4" key="1">
    <citation type="journal article" date="2009" name="Nature">
        <title>Genome sequence and analysis of the Irish potato famine pathogen Phytophthora infestans.</title>
        <authorList>
            <consortium name="The Broad Institute Genome Sequencing Platform"/>
            <person name="Haas B.J."/>
            <person name="Kamoun S."/>
            <person name="Zody M.C."/>
            <person name="Jiang R.H."/>
            <person name="Handsaker R.E."/>
            <person name="Cano L.M."/>
            <person name="Grabherr M."/>
            <person name="Kodira C.D."/>
            <person name="Raffaele S."/>
            <person name="Torto-Alalibo T."/>
            <person name="Bozkurt T.O."/>
            <person name="Ah-Fong A.M."/>
            <person name="Alvarado L."/>
            <person name="Anderson V.L."/>
            <person name="Armstrong M.R."/>
            <person name="Avrova A."/>
            <person name="Baxter L."/>
            <person name="Beynon J."/>
            <person name="Boevink P.C."/>
            <person name="Bollmann S.R."/>
            <person name="Bos J.I."/>
            <person name="Bulone V."/>
            <person name="Cai G."/>
            <person name="Cakir C."/>
            <person name="Carrington J.C."/>
            <person name="Chawner M."/>
            <person name="Conti L."/>
            <person name="Costanzo S."/>
            <person name="Ewan R."/>
            <person name="Fahlgren N."/>
            <person name="Fischbach M.A."/>
            <person name="Fugelstad J."/>
            <person name="Gilroy E.M."/>
            <person name="Gnerre S."/>
            <person name="Green P.J."/>
            <person name="Grenville-Briggs L.J."/>
            <person name="Griffith J."/>
            <person name="Grunwald N.J."/>
            <person name="Horn K."/>
            <person name="Horner N.R."/>
            <person name="Hu C.H."/>
            <person name="Huitema E."/>
            <person name="Jeong D.H."/>
            <person name="Jones A.M."/>
            <person name="Jones J.D."/>
            <person name="Jones R.W."/>
            <person name="Karlsson E.K."/>
            <person name="Kunjeti S.G."/>
            <person name="Lamour K."/>
            <person name="Liu Z."/>
            <person name="Ma L."/>
            <person name="Maclean D."/>
            <person name="Chibucos M.C."/>
            <person name="McDonald H."/>
            <person name="McWalters J."/>
            <person name="Meijer H.J."/>
            <person name="Morgan W."/>
            <person name="Morris P.F."/>
            <person name="Munro C.A."/>
            <person name="O'Neill K."/>
            <person name="Ospina-Giraldo M."/>
            <person name="Pinzon A."/>
            <person name="Pritchard L."/>
            <person name="Ramsahoye B."/>
            <person name="Ren Q."/>
            <person name="Restrepo S."/>
            <person name="Roy S."/>
            <person name="Sadanandom A."/>
            <person name="Savidor A."/>
            <person name="Schornack S."/>
            <person name="Schwartz D.C."/>
            <person name="Schumann U.D."/>
            <person name="Schwessinger B."/>
            <person name="Seyer L."/>
            <person name="Sharpe T."/>
            <person name="Silvar C."/>
            <person name="Song J."/>
            <person name="Studholme D.J."/>
            <person name="Sykes S."/>
            <person name="Thines M."/>
            <person name="van de Vondervoort P.J."/>
            <person name="Phuntumart V."/>
            <person name="Wawra S."/>
            <person name="Weide R."/>
            <person name="Win J."/>
            <person name="Young C."/>
            <person name="Zhou S."/>
            <person name="Fry W."/>
            <person name="Meyers B.C."/>
            <person name="van West P."/>
            <person name="Ristaino J."/>
            <person name="Govers F."/>
            <person name="Birch P.R."/>
            <person name="Whisson S.C."/>
            <person name="Judelson H.S."/>
            <person name="Nusbaum C."/>
        </authorList>
    </citation>
    <scope>NUCLEOTIDE SEQUENCE [LARGE SCALE GENOMIC DNA]</scope>
    <source>
        <strain evidence="4">T30-4</strain>
    </source>
</reference>
<dbReference type="OrthoDB" id="145039at2759"/>
<sequence length="101" mass="11093">MAFRGWRISPSLSVLHQLIAHSATAPKTNSNTKLPKMNLGIYAVVAITTMFATAINAQPLCPAQGCAYLYSQSNFETSQCCQKQNMDFNECCKASCIPMLR</sequence>
<dbReference type="InParanoid" id="D0NEI9"/>
<dbReference type="Proteomes" id="UP000006643">
    <property type="component" value="Unassembled WGS sequence"/>
</dbReference>
<keyword evidence="1" id="KW-0472">Membrane</keyword>
<name>D0NEI9_PHYIT</name>
<proteinExistence type="predicted"/>
<keyword evidence="1" id="KW-1133">Transmembrane helix</keyword>
<dbReference type="Pfam" id="PF09461">
    <property type="entry name" value="PcF"/>
    <property type="match status" value="1"/>
</dbReference>